<keyword evidence="4" id="KW-1185">Reference proteome</keyword>
<feature type="domain" description="CASTOR ACT" evidence="2">
    <location>
        <begin position="59"/>
        <end position="113"/>
    </location>
</feature>
<evidence type="ECO:0000259" key="1">
    <source>
        <dbReference type="Pfam" id="PF10000"/>
    </source>
</evidence>
<comment type="caution">
    <text evidence="3">The sequence shown here is derived from an EMBL/GenBank/DDBJ whole genome shotgun (WGS) entry which is preliminary data.</text>
</comment>
<dbReference type="STRING" id="1348853.LK12_02035"/>
<proteinExistence type="predicted"/>
<protein>
    <submittedName>
        <fullName evidence="3">Uncharacterized protein</fullName>
    </submittedName>
</protein>
<dbReference type="Pfam" id="PF13840">
    <property type="entry name" value="ACT_7"/>
    <property type="match status" value="1"/>
</dbReference>
<dbReference type="SUPFAM" id="SSF55021">
    <property type="entry name" value="ACT-like"/>
    <property type="match status" value="2"/>
</dbReference>
<sequence>MIAAMDPRLDPQRYVFCTGGTLQDGALATFREDEGPSQILSLDQAREAGFDVALPMARIVLQVHSALEAAGLTAAVATALAAEGIACNMVAAYHHDHVFVPESDASRALAVLEHLQRAGQSG</sequence>
<dbReference type="Gene3D" id="3.30.2130.10">
    <property type="entry name" value="VC0802-like"/>
    <property type="match status" value="1"/>
</dbReference>
<dbReference type="InterPro" id="IPR027795">
    <property type="entry name" value="CASTOR_ACT_dom"/>
</dbReference>
<reference evidence="3 4" key="1">
    <citation type="submission" date="2014-10" db="EMBL/GenBank/DDBJ databases">
        <title>Genome sequence of Novosphingobium malaysiense MUSC 273(T).</title>
        <authorList>
            <person name="Lee L.-H."/>
        </authorList>
    </citation>
    <scope>NUCLEOTIDE SEQUENCE [LARGE SCALE GENOMIC DNA]</scope>
    <source>
        <strain evidence="3 4">MUSC 273</strain>
    </source>
</reference>
<dbReference type="InterPro" id="IPR018717">
    <property type="entry name" value="DUF2241"/>
</dbReference>
<evidence type="ECO:0000313" key="4">
    <source>
        <dbReference type="Proteomes" id="UP000031057"/>
    </source>
</evidence>
<name>A0A0B1ZPV7_9SPHN</name>
<dbReference type="InterPro" id="IPR045865">
    <property type="entry name" value="ACT-like_dom_sf"/>
</dbReference>
<dbReference type="EMBL" id="JTDI01000001">
    <property type="protein sequence ID" value="KHK93145.1"/>
    <property type="molecule type" value="Genomic_DNA"/>
</dbReference>
<evidence type="ECO:0000259" key="2">
    <source>
        <dbReference type="Pfam" id="PF13840"/>
    </source>
</evidence>
<dbReference type="OrthoDB" id="517867at2"/>
<organism evidence="3 4">
    <name type="scientific">Novosphingobium malaysiense</name>
    <dbReference type="NCBI Taxonomy" id="1348853"/>
    <lineage>
        <taxon>Bacteria</taxon>
        <taxon>Pseudomonadati</taxon>
        <taxon>Pseudomonadota</taxon>
        <taxon>Alphaproteobacteria</taxon>
        <taxon>Sphingomonadales</taxon>
        <taxon>Sphingomonadaceae</taxon>
        <taxon>Novosphingobium</taxon>
    </lineage>
</organism>
<dbReference type="PANTHER" id="PTHR39199:SF1">
    <property type="entry name" value="BLR5128 PROTEIN"/>
    <property type="match status" value="1"/>
</dbReference>
<dbReference type="Proteomes" id="UP000031057">
    <property type="component" value="Unassembled WGS sequence"/>
</dbReference>
<feature type="domain" description="DUF2241" evidence="1">
    <location>
        <begin position="1"/>
        <end position="55"/>
    </location>
</feature>
<dbReference type="AlphaFoldDB" id="A0A0B1ZPV7"/>
<gene>
    <name evidence="3" type="ORF">LK12_02035</name>
</gene>
<dbReference type="PANTHER" id="PTHR39199">
    <property type="entry name" value="BLR5128 PROTEIN"/>
    <property type="match status" value="1"/>
</dbReference>
<dbReference type="RefSeq" id="WP_039278641.1">
    <property type="nucleotide sequence ID" value="NZ_JTDI01000001.1"/>
</dbReference>
<accession>A0A0B1ZPV7</accession>
<evidence type="ECO:0000313" key="3">
    <source>
        <dbReference type="EMBL" id="KHK93145.1"/>
    </source>
</evidence>
<dbReference type="Pfam" id="PF10000">
    <property type="entry name" value="ACT_3"/>
    <property type="match status" value="1"/>
</dbReference>